<comment type="caution">
    <text evidence="3">The sequence shown here is derived from an EMBL/GenBank/DDBJ whole genome shotgun (WGS) entry which is preliminary data.</text>
</comment>
<feature type="compositionally biased region" description="Polar residues" evidence="2">
    <location>
        <begin position="477"/>
        <end position="505"/>
    </location>
</feature>
<feature type="compositionally biased region" description="Low complexity" evidence="2">
    <location>
        <begin position="572"/>
        <end position="592"/>
    </location>
</feature>
<protein>
    <recommendedName>
        <fullName evidence="5">M protein, serotype 2.1</fullName>
    </recommendedName>
</protein>
<sequence>MSSAMRKPPPPNNTPGRRGPASPSVSPSVGPRSPTPGSNAPTNGMARTRSVRGSTTGTPVSARAAAKRPAGSLSGLGSNNVSSASEDADEDDAKAETAALIEDLKIRLEKSDTVAEEYQRQLEVVQSRLDDALNEQARLEESVHESSEKIEVLENDKREAQRQARELENIYEAERVAIMQEKEEMVGREEELHLIIQRLKDSLSQRDMRPEWAEGGVSRSSNNSSPAPSKTEISGIDREHFAPPSVPQRSDSKNNSKLLLQKDKLIESLRLELAEAQIKLVESDNLGGTRLQDLERQLLETRVANARLMEDNESFQLLLGEKTLNGDISKADFMQMHHSHGSRPTSSNGHTSDRNSTGLGSSLADELESAAEGESENYRRLEAEARSLKDQNKALTLYINNIIERLLSHKDFEAILDKTPNLLSGSNPASARHAINTEKELPPPPPPKPDAGSSILQRAKSVAIGAGRARPRPMSFMPSSTTNTSMTEDPSTAPSIPLARSQSLRGGSGGAHRRSNSEWPNPASVVNQMYRGPSPSGSGTTSPGVQTPRAQTSFFSPPPREGNPNAAARVPSTSSQHHPSGSSSNSTASDYSGEVPSPPHSHASVSSGSTAGGKIEGNKLRPLRLVQENSSEMGNVSQKPPGIVRKGSDSWEPAGDEAASRRAKRNSWMGWFSRGKDEENLSSITAEPVKEERDF</sequence>
<feature type="region of interest" description="Disordered" evidence="2">
    <location>
        <begin position="464"/>
        <end position="695"/>
    </location>
</feature>
<reference evidence="3" key="1">
    <citation type="submission" date="2021-03" db="EMBL/GenBank/DDBJ databases">
        <title>Comparative genomics and phylogenomic investigation of the class Geoglossomycetes provide insights into ecological specialization and systematics.</title>
        <authorList>
            <person name="Melie T."/>
            <person name="Pirro S."/>
            <person name="Miller A.N."/>
            <person name="Quandt A."/>
        </authorList>
    </citation>
    <scope>NUCLEOTIDE SEQUENCE</scope>
    <source>
        <strain evidence="3">CAQ_001_2017</strain>
    </source>
</reference>
<feature type="compositionally biased region" description="Low complexity" evidence="2">
    <location>
        <begin position="532"/>
        <end position="544"/>
    </location>
</feature>
<dbReference type="Proteomes" id="UP000750711">
    <property type="component" value="Unassembled WGS sequence"/>
</dbReference>
<evidence type="ECO:0008006" key="5">
    <source>
        <dbReference type="Google" id="ProtNLM"/>
    </source>
</evidence>
<dbReference type="PANTHER" id="PTHR38120">
    <property type="entry name" value="EXPRESSED PROTEIN"/>
    <property type="match status" value="1"/>
</dbReference>
<evidence type="ECO:0000313" key="4">
    <source>
        <dbReference type="Proteomes" id="UP000750711"/>
    </source>
</evidence>
<organism evidence="3 4">
    <name type="scientific">Trichoglossum hirsutum</name>
    <dbReference type="NCBI Taxonomy" id="265104"/>
    <lineage>
        <taxon>Eukaryota</taxon>
        <taxon>Fungi</taxon>
        <taxon>Dikarya</taxon>
        <taxon>Ascomycota</taxon>
        <taxon>Pezizomycotina</taxon>
        <taxon>Geoglossomycetes</taxon>
        <taxon>Geoglossales</taxon>
        <taxon>Geoglossaceae</taxon>
        <taxon>Trichoglossum</taxon>
    </lineage>
</organism>
<feature type="compositionally biased region" description="Low complexity" evidence="2">
    <location>
        <begin position="47"/>
        <end position="58"/>
    </location>
</feature>
<gene>
    <name evidence="3" type="ORF">GP486_006735</name>
</gene>
<feature type="region of interest" description="Disordered" evidence="2">
    <location>
        <begin position="211"/>
        <end position="255"/>
    </location>
</feature>
<feature type="region of interest" description="Disordered" evidence="2">
    <location>
        <begin position="337"/>
        <end position="376"/>
    </location>
</feature>
<evidence type="ECO:0000313" key="3">
    <source>
        <dbReference type="EMBL" id="KAH0553074.1"/>
    </source>
</evidence>
<proteinExistence type="predicted"/>
<dbReference type="AlphaFoldDB" id="A0A9P8IDZ7"/>
<feature type="compositionally biased region" description="Polar residues" evidence="2">
    <location>
        <begin position="342"/>
        <end position="360"/>
    </location>
</feature>
<feature type="coiled-coil region" evidence="1">
    <location>
        <begin position="101"/>
        <end position="184"/>
    </location>
</feature>
<feature type="region of interest" description="Disordered" evidence="2">
    <location>
        <begin position="1"/>
        <end position="94"/>
    </location>
</feature>
<dbReference type="EMBL" id="JAGHQM010001613">
    <property type="protein sequence ID" value="KAH0553074.1"/>
    <property type="molecule type" value="Genomic_DNA"/>
</dbReference>
<feature type="compositionally biased region" description="Low complexity" evidence="2">
    <location>
        <begin position="218"/>
        <end position="229"/>
    </location>
</feature>
<name>A0A9P8IDZ7_9PEZI</name>
<feature type="compositionally biased region" description="Low complexity" evidence="2">
    <location>
        <begin position="600"/>
        <end position="609"/>
    </location>
</feature>
<keyword evidence="4" id="KW-1185">Reference proteome</keyword>
<feature type="coiled-coil region" evidence="1">
    <location>
        <begin position="259"/>
        <end position="311"/>
    </location>
</feature>
<evidence type="ECO:0000256" key="1">
    <source>
        <dbReference type="SAM" id="Coils"/>
    </source>
</evidence>
<feature type="compositionally biased region" description="Polar residues" evidence="2">
    <location>
        <begin position="627"/>
        <end position="638"/>
    </location>
</feature>
<feature type="compositionally biased region" description="Low complexity" evidence="2">
    <location>
        <begin position="70"/>
        <end position="85"/>
    </location>
</feature>
<accession>A0A9P8IDZ7</accession>
<evidence type="ECO:0000256" key="2">
    <source>
        <dbReference type="SAM" id="MobiDB-lite"/>
    </source>
</evidence>
<feature type="compositionally biased region" description="Low complexity" evidence="2">
    <location>
        <begin position="14"/>
        <end position="38"/>
    </location>
</feature>
<feature type="compositionally biased region" description="Acidic residues" evidence="2">
    <location>
        <begin position="365"/>
        <end position="375"/>
    </location>
</feature>
<dbReference type="PANTHER" id="PTHR38120:SF1">
    <property type="entry name" value="M PROTEIN, SEROTYPE 2.1"/>
    <property type="match status" value="1"/>
</dbReference>
<feature type="region of interest" description="Disordered" evidence="2">
    <location>
        <begin position="437"/>
        <end position="456"/>
    </location>
</feature>
<keyword evidence="1" id="KW-0175">Coiled coil</keyword>